<gene>
    <name evidence="1" type="ORF">V5O48_019739</name>
</gene>
<comment type="caution">
    <text evidence="1">The sequence shown here is derived from an EMBL/GenBank/DDBJ whole genome shotgun (WGS) entry which is preliminary data.</text>
</comment>
<dbReference type="EMBL" id="JBAHYK010006170">
    <property type="protein sequence ID" value="KAL0562348.1"/>
    <property type="molecule type" value="Genomic_DNA"/>
</dbReference>
<name>A0ABR3EHJ0_9AGAR</name>
<feature type="non-terminal residue" evidence="1">
    <location>
        <position position="108"/>
    </location>
</feature>
<accession>A0ABR3EHJ0</accession>
<sequence length="108" mass="12158">HRRIFVVPALFNEKASGECIVLTVDFHGHCCFMLGIVSVPPASVLSERLATQTFIEIDSFDFYASLRVDFEDLFQIPLKPAEKDPCGCKIDKIDKQISVVSSSLQYQF</sequence>
<organism evidence="1 2">
    <name type="scientific">Marasmius crinis-equi</name>
    <dbReference type="NCBI Taxonomy" id="585013"/>
    <lineage>
        <taxon>Eukaryota</taxon>
        <taxon>Fungi</taxon>
        <taxon>Dikarya</taxon>
        <taxon>Basidiomycota</taxon>
        <taxon>Agaricomycotina</taxon>
        <taxon>Agaricomycetes</taxon>
        <taxon>Agaricomycetidae</taxon>
        <taxon>Agaricales</taxon>
        <taxon>Marasmiineae</taxon>
        <taxon>Marasmiaceae</taxon>
        <taxon>Marasmius</taxon>
    </lineage>
</organism>
<proteinExistence type="predicted"/>
<evidence type="ECO:0000313" key="1">
    <source>
        <dbReference type="EMBL" id="KAL0562348.1"/>
    </source>
</evidence>
<reference evidence="1 2" key="1">
    <citation type="submission" date="2024-02" db="EMBL/GenBank/DDBJ databases">
        <title>A draft genome for the cacao thread blight pathogen Marasmius crinis-equi.</title>
        <authorList>
            <person name="Cohen S.P."/>
            <person name="Baruah I.K."/>
            <person name="Amoako-Attah I."/>
            <person name="Bukari Y."/>
            <person name="Meinhardt L.W."/>
            <person name="Bailey B.A."/>
        </authorList>
    </citation>
    <scope>NUCLEOTIDE SEQUENCE [LARGE SCALE GENOMIC DNA]</scope>
    <source>
        <strain evidence="1 2">GH-76</strain>
    </source>
</reference>
<feature type="non-terminal residue" evidence="1">
    <location>
        <position position="1"/>
    </location>
</feature>
<dbReference type="Proteomes" id="UP001465976">
    <property type="component" value="Unassembled WGS sequence"/>
</dbReference>
<protein>
    <submittedName>
        <fullName evidence="1">Uncharacterized protein</fullName>
    </submittedName>
</protein>
<evidence type="ECO:0000313" key="2">
    <source>
        <dbReference type="Proteomes" id="UP001465976"/>
    </source>
</evidence>
<keyword evidence="2" id="KW-1185">Reference proteome</keyword>